<dbReference type="Proteomes" id="UP001165083">
    <property type="component" value="Unassembled WGS sequence"/>
</dbReference>
<evidence type="ECO:0000313" key="2">
    <source>
        <dbReference type="Proteomes" id="UP001165083"/>
    </source>
</evidence>
<name>A0A9W6X541_9STRA</name>
<accession>A0A9W6X541</accession>
<reference evidence="1" key="1">
    <citation type="submission" date="2023-04" db="EMBL/GenBank/DDBJ databases">
        <title>Phytophthora lilii NBRC 32176.</title>
        <authorList>
            <person name="Ichikawa N."/>
            <person name="Sato H."/>
            <person name="Tonouchi N."/>
        </authorList>
    </citation>
    <scope>NUCLEOTIDE SEQUENCE</scope>
    <source>
        <strain evidence="1">NBRC 32176</strain>
    </source>
</reference>
<organism evidence="1 2">
    <name type="scientific">Phytophthora lilii</name>
    <dbReference type="NCBI Taxonomy" id="2077276"/>
    <lineage>
        <taxon>Eukaryota</taxon>
        <taxon>Sar</taxon>
        <taxon>Stramenopiles</taxon>
        <taxon>Oomycota</taxon>
        <taxon>Peronosporomycetes</taxon>
        <taxon>Peronosporales</taxon>
        <taxon>Peronosporaceae</taxon>
        <taxon>Phytophthora</taxon>
    </lineage>
</organism>
<dbReference type="EMBL" id="BSXW01000890">
    <property type="protein sequence ID" value="GMF31226.1"/>
    <property type="molecule type" value="Genomic_DNA"/>
</dbReference>
<dbReference type="OrthoDB" id="103805at2759"/>
<sequence>MVVASPSGSGKSNTVLYIIALLSKCFTKIVIATKEDETLYDHLKDTVDNVEILLNGNIPSIKDYDNETSKLIVFDDMVMEGRKVQNQISEFYIRARKCGWSMIYVSQVYYGIPKTIRVNAQFCVLGRHLTKKDLNLIVREYEGDLDKNELIRIYKRATTEPLSTLMIDMVNRKIFRNVIDFVCDL</sequence>
<comment type="caution">
    <text evidence="1">The sequence shown here is derived from an EMBL/GenBank/DDBJ whole genome shotgun (WGS) entry which is preliminary data.</text>
</comment>
<keyword evidence="2" id="KW-1185">Reference proteome</keyword>
<gene>
    <name evidence="1" type="ORF">Plil01_001335800</name>
</gene>
<dbReference type="Gene3D" id="3.40.50.300">
    <property type="entry name" value="P-loop containing nucleotide triphosphate hydrolases"/>
    <property type="match status" value="1"/>
</dbReference>
<dbReference type="SUPFAM" id="SSF52540">
    <property type="entry name" value="P-loop containing nucleoside triphosphate hydrolases"/>
    <property type="match status" value="1"/>
</dbReference>
<proteinExistence type="predicted"/>
<dbReference type="AlphaFoldDB" id="A0A9W6X541"/>
<protein>
    <submittedName>
        <fullName evidence="1">Unnamed protein product</fullName>
    </submittedName>
</protein>
<dbReference type="InterPro" id="IPR027417">
    <property type="entry name" value="P-loop_NTPase"/>
</dbReference>
<evidence type="ECO:0000313" key="1">
    <source>
        <dbReference type="EMBL" id="GMF31226.1"/>
    </source>
</evidence>